<dbReference type="EMBL" id="FZOS01000008">
    <property type="protein sequence ID" value="SNS53293.1"/>
    <property type="molecule type" value="Genomic_DNA"/>
</dbReference>
<dbReference type="InterPro" id="IPR006450">
    <property type="entry name" value="Phage_HK97_gp6-like"/>
</dbReference>
<evidence type="ECO:0000313" key="2">
    <source>
        <dbReference type="Proteomes" id="UP000198281"/>
    </source>
</evidence>
<dbReference type="InterPro" id="IPR021146">
    <property type="entry name" value="Phage_gp6-like_head-tail"/>
</dbReference>
<organism evidence="1 2">
    <name type="scientific">Edaphosphingomonas laterariae</name>
    <dbReference type="NCBI Taxonomy" id="861865"/>
    <lineage>
        <taxon>Bacteria</taxon>
        <taxon>Pseudomonadati</taxon>
        <taxon>Pseudomonadota</taxon>
        <taxon>Alphaproteobacteria</taxon>
        <taxon>Sphingomonadales</taxon>
        <taxon>Rhizorhabdaceae</taxon>
        <taxon>Edaphosphingomonas</taxon>
    </lineage>
</organism>
<proteinExistence type="predicted"/>
<evidence type="ECO:0000313" key="1">
    <source>
        <dbReference type="EMBL" id="SNS53293.1"/>
    </source>
</evidence>
<dbReference type="RefSeq" id="WP_089219407.1">
    <property type="nucleotide sequence ID" value="NZ_FZOS01000008.1"/>
</dbReference>
<dbReference type="NCBIfam" id="TIGR01560">
    <property type="entry name" value="put_DNA_pack"/>
    <property type="match status" value="2"/>
</dbReference>
<dbReference type="AlphaFoldDB" id="A0A239FAH0"/>
<evidence type="ECO:0008006" key="3">
    <source>
        <dbReference type="Google" id="ProtNLM"/>
    </source>
</evidence>
<dbReference type="Pfam" id="PF05135">
    <property type="entry name" value="Phage_connect_1"/>
    <property type="match status" value="1"/>
</dbReference>
<name>A0A239FAH0_9SPHN</name>
<keyword evidence="2" id="KW-1185">Reference proteome</keyword>
<sequence>MALSWLLLESGDSLLLEDGGLILTEDSTESRVGDLAITIAPVAVAAVASLTIAGTLAASIGLIGLAASSSSSVTGSLAQTLPPVTVAAGASLSIDGVVNLPLGTIHLAAMGEAGALPIAGAVAVAIEPVVVAAEGSLTPVDEGMEPVTLSEAKAHLRVFDSSEDDLIRGLIITAREWIEGYTGQLLVRGQVSQSFDRWANPLRLRAWPIAIGAQAVVSYVDPEGGDQMVASSRLSAGSRPARLSPVLGALWPAAAPVADAITVTVNAGYADRTAVPRSLRQAMLLLIGHWFANREAVNIGNITSDIPMTVEALAHPHRLPVIG</sequence>
<dbReference type="Gene3D" id="1.10.3230.30">
    <property type="entry name" value="Phage gp6-like head-tail connector protein"/>
    <property type="match status" value="1"/>
</dbReference>
<dbReference type="NCBIfam" id="TIGR02215">
    <property type="entry name" value="phage_chp_gp8"/>
    <property type="match status" value="1"/>
</dbReference>
<protein>
    <recommendedName>
        <fullName evidence="3">Phage gp6-like head-tail connector protein</fullName>
    </recommendedName>
</protein>
<dbReference type="Proteomes" id="UP000198281">
    <property type="component" value="Unassembled WGS sequence"/>
</dbReference>
<accession>A0A239FAH0</accession>
<dbReference type="InterPro" id="IPR011738">
    <property type="entry name" value="Phage_CHP"/>
</dbReference>
<reference evidence="2" key="1">
    <citation type="submission" date="2017-06" db="EMBL/GenBank/DDBJ databases">
        <authorList>
            <person name="Varghese N."/>
            <person name="Submissions S."/>
        </authorList>
    </citation>
    <scope>NUCLEOTIDE SEQUENCE [LARGE SCALE GENOMIC DNA]</scope>
    <source>
        <strain evidence="2">LNB2</strain>
    </source>
</reference>
<gene>
    <name evidence="1" type="ORF">SAMN06295912_108122</name>
</gene>
<dbReference type="CDD" id="cd08054">
    <property type="entry name" value="gp6"/>
    <property type="match status" value="1"/>
</dbReference>
<dbReference type="OrthoDB" id="7567099at2"/>